<dbReference type="InterPro" id="IPR053006">
    <property type="entry name" value="Meiosis_regulatory"/>
</dbReference>
<dbReference type="SMART" id="SM00974">
    <property type="entry name" value="T5orf172"/>
    <property type="match status" value="1"/>
</dbReference>
<feature type="domain" description="Bacteriophage T5 Orf172 DNA-binding" evidence="2">
    <location>
        <begin position="268"/>
        <end position="357"/>
    </location>
</feature>
<dbReference type="Pfam" id="PF10544">
    <property type="entry name" value="T5orf172"/>
    <property type="match status" value="1"/>
</dbReference>
<feature type="compositionally biased region" description="Polar residues" evidence="1">
    <location>
        <begin position="692"/>
        <end position="714"/>
    </location>
</feature>
<dbReference type="OrthoDB" id="3511049at2759"/>
<evidence type="ECO:0000256" key="1">
    <source>
        <dbReference type="SAM" id="MobiDB-lite"/>
    </source>
</evidence>
<dbReference type="PANTHER" id="PTHR28094">
    <property type="entry name" value="MEIOTICALLY UP-REGULATED GENE 113 PROTEIN"/>
    <property type="match status" value="1"/>
</dbReference>
<protein>
    <recommendedName>
        <fullName evidence="2">Bacteriophage T5 Orf172 DNA-binding domain-containing protein</fullName>
    </recommendedName>
</protein>
<evidence type="ECO:0000259" key="2">
    <source>
        <dbReference type="SMART" id="SM00974"/>
    </source>
</evidence>
<dbReference type="Proteomes" id="UP000184330">
    <property type="component" value="Unassembled WGS sequence"/>
</dbReference>
<reference evidence="3 4" key="1">
    <citation type="submission" date="2016-03" db="EMBL/GenBank/DDBJ databases">
        <authorList>
            <person name="Ploux O."/>
        </authorList>
    </citation>
    <scope>NUCLEOTIDE SEQUENCE [LARGE SCALE GENOMIC DNA]</scope>
    <source>
        <strain evidence="3 4">UAMH 11012</strain>
    </source>
</reference>
<keyword evidence="4" id="KW-1185">Reference proteome</keyword>
<feature type="region of interest" description="Disordered" evidence="1">
    <location>
        <begin position="590"/>
        <end position="623"/>
    </location>
</feature>
<gene>
    <name evidence="3" type="ORF">PAC_18309</name>
</gene>
<sequence>MAVEPGVPYYMSFYDLNPSNQRQCIFIAKTTQRRCSWDCLTADNERAIELYRKIIAASSGIVSLDLLEEYILCNCCRKGRAQHRDRIRYIDHLEPLAERWQQEILERAGEASLLLTTVEADEENNVVTDGASTLVVSTASDVTSLDMQSRSGSTALSDGEALYTNGSTMSETVATQSIIQYTSLDGKEHTYEPLTQQRYNLRPRDGNALTNLAMTRTISRPKAPLPEFVPHINEPHLHENSVAYNLLNCLVDDEYDFRDGSLYIFDRSSSPGHVKIGWTSRTVQDRLDEWSECGYTPNLLFSVHNVPNAHRAETLTHHELVMEWRREGICKAAHCRKSHEEWFEISQEGAEKVVDEWAEFMKRARPYDSTGELKSEWRDAVQDMTDRGEAVTARKLLDRYEASAPQFADLTRRLEALEIAINPRLGLPKAVLKAEDAIETTLVEQMGALGVEQLTSRQEELSLSNTVPEKDPLLGVLLPETKGVKCEPQITAKSLPKTEFTFTIQSSVTAESVPKPEPSTQVGWLSQARLQPEPAPQGKMVSKAAGLPSSEFTFAFQSPVKAGPTEAERSIQPGWLFGAQIQPNSLALKDAAEKEPSPEYIRRRPSPIEEELQPEEIPLPPSPLFKPALLQLASDLVTSHYQNTTSEPQLEPDSGESDDETTSVDVEADTTLEYEAEAETGAAGGKCDPGQDNESISSANRSTAPPSNHRVSYA</sequence>
<evidence type="ECO:0000313" key="3">
    <source>
        <dbReference type="EMBL" id="CZR68410.1"/>
    </source>
</evidence>
<dbReference type="PANTHER" id="PTHR28094:SF2">
    <property type="entry name" value="BACTERIOPHAGE T5 ORF172 DNA-BINDING DOMAIN-CONTAINING PROTEIN"/>
    <property type="match status" value="1"/>
</dbReference>
<feature type="compositionally biased region" description="Acidic residues" evidence="1">
    <location>
        <begin position="653"/>
        <end position="678"/>
    </location>
</feature>
<name>A0A1L7XTR2_9HELO</name>
<accession>A0A1L7XTR2</accession>
<dbReference type="STRING" id="576137.A0A1L7XTR2"/>
<evidence type="ECO:0000313" key="4">
    <source>
        <dbReference type="Proteomes" id="UP000184330"/>
    </source>
</evidence>
<organism evidence="3 4">
    <name type="scientific">Phialocephala subalpina</name>
    <dbReference type="NCBI Taxonomy" id="576137"/>
    <lineage>
        <taxon>Eukaryota</taxon>
        <taxon>Fungi</taxon>
        <taxon>Dikarya</taxon>
        <taxon>Ascomycota</taxon>
        <taxon>Pezizomycotina</taxon>
        <taxon>Leotiomycetes</taxon>
        <taxon>Helotiales</taxon>
        <taxon>Mollisiaceae</taxon>
        <taxon>Phialocephala</taxon>
        <taxon>Phialocephala fortinii species complex</taxon>
    </lineage>
</organism>
<dbReference type="InterPro" id="IPR018306">
    <property type="entry name" value="Phage_T5_Orf172_DNA-bd"/>
</dbReference>
<feature type="region of interest" description="Disordered" evidence="1">
    <location>
        <begin position="642"/>
        <end position="714"/>
    </location>
</feature>
<feature type="compositionally biased region" description="Basic and acidic residues" evidence="1">
    <location>
        <begin position="590"/>
        <end position="602"/>
    </location>
</feature>
<proteinExistence type="predicted"/>
<dbReference type="EMBL" id="FJOG01000054">
    <property type="protein sequence ID" value="CZR68410.1"/>
    <property type="molecule type" value="Genomic_DNA"/>
</dbReference>
<dbReference type="AlphaFoldDB" id="A0A1L7XTR2"/>